<reference evidence="5" key="1">
    <citation type="journal article" date="2019" name="Int. J. Syst. Evol. Microbiol.">
        <title>The Global Catalogue of Microorganisms (GCM) 10K type strain sequencing project: providing services to taxonomists for standard genome sequencing and annotation.</title>
        <authorList>
            <consortium name="The Broad Institute Genomics Platform"/>
            <consortium name="The Broad Institute Genome Sequencing Center for Infectious Disease"/>
            <person name="Wu L."/>
            <person name="Ma J."/>
        </authorList>
    </citation>
    <scope>NUCLEOTIDE SEQUENCE [LARGE SCALE GENOMIC DNA]</scope>
    <source>
        <strain evidence="5">KCTC 52366</strain>
    </source>
</reference>
<dbReference type="RefSeq" id="WP_275634350.1">
    <property type="nucleotide sequence ID" value="NZ_JARGYD010000009.1"/>
</dbReference>
<evidence type="ECO:0000313" key="5">
    <source>
        <dbReference type="Proteomes" id="UP001595632"/>
    </source>
</evidence>
<keyword evidence="1" id="KW-0732">Signal</keyword>
<proteinExistence type="predicted"/>
<dbReference type="PANTHER" id="PTHR30163">
    <property type="entry name" value="MEMBRANE-BOUND LYTIC MUREIN TRANSGLYCOSYLASE B"/>
    <property type="match status" value="1"/>
</dbReference>
<dbReference type="InterPro" id="IPR036365">
    <property type="entry name" value="PGBD-like_sf"/>
</dbReference>
<dbReference type="NCBIfam" id="TIGR02283">
    <property type="entry name" value="MltB_2"/>
    <property type="match status" value="1"/>
</dbReference>
<keyword evidence="5" id="KW-1185">Reference proteome</keyword>
<dbReference type="PANTHER" id="PTHR30163:SF8">
    <property type="entry name" value="LYTIC MUREIN TRANSGLYCOSYLASE"/>
    <property type="match status" value="1"/>
</dbReference>
<dbReference type="Pfam" id="PF13406">
    <property type="entry name" value="SLT_2"/>
    <property type="match status" value="1"/>
</dbReference>
<dbReference type="InterPro" id="IPR036366">
    <property type="entry name" value="PGBDSf"/>
</dbReference>
<dbReference type="SUPFAM" id="SSF47090">
    <property type="entry name" value="PGBD-like"/>
    <property type="match status" value="1"/>
</dbReference>
<protein>
    <submittedName>
        <fullName evidence="4">Lytic murein transglycosylase</fullName>
    </submittedName>
</protein>
<dbReference type="Gene3D" id="1.10.101.10">
    <property type="entry name" value="PGBD-like superfamily/PGBD"/>
    <property type="match status" value="1"/>
</dbReference>
<evidence type="ECO:0000256" key="1">
    <source>
        <dbReference type="SAM" id="SignalP"/>
    </source>
</evidence>
<comment type="caution">
    <text evidence="4">The sequence shown here is derived from an EMBL/GenBank/DDBJ whole genome shotgun (WGS) entry which is preliminary data.</text>
</comment>
<gene>
    <name evidence="4" type="ORF">ACFOGP_18820</name>
</gene>
<feature type="domain" description="Peptidoglycan binding-like" evidence="2">
    <location>
        <begin position="362"/>
        <end position="416"/>
    </location>
</feature>
<dbReference type="CDD" id="cd13399">
    <property type="entry name" value="Slt35-like"/>
    <property type="match status" value="1"/>
</dbReference>
<feature type="chain" id="PRO_5045495033" evidence="1">
    <location>
        <begin position="25"/>
        <end position="418"/>
    </location>
</feature>
<dbReference type="InterPro" id="IPR011970">
    <property type="entry name" value="MltB_2"/>
</dbReference>
<feature type="signal peptide" evidence="1">
    <location>
        <begin position="1"/>
        <end position="24"/>
    </location>
</feature>
<dbReference type="InterPro" id="IPR031304">
    <property type="entry name" value="SLT_2"/>
</dbReference>
<dbReference type="Proteomes" id="UP001595632">
    <property type="component" value="Unassembled WGS sequence"/>
</dbReference>
<sequence length="418" mass="44192">MHFPALPPSRRALLLMLGAGALTACGGGRLSTGPAVTSTDYRPVDNPAFDAWLAGFRGRAAAAGISAATLDSALGRAGFLPDVIERDRNQAEVDRSLQDYLALTVDDARVTTGREMLRRHAGVLAEIEARFGVEKQVVVAIWGVESRFGARMGDIPVISALATLAFDGRRGQFFEQQLVAALRILQNGDITVDRMTGSWAGAMGHTQFIPTSYEAYAVDFRGDGRRDIWSEDPTDGLASTGSYLANAGWQRGRPWGLEVSLPSGFNAGQAGRGRNRSVSEWTAQGVRLAGGGTIPDHGPASVILPSGTTGPAFVIFRNFGAIARYNNSEKYVIAVGHLSDRIAGGGPLRGSFPPDAQGLTLADRQELQRRLTAAGFDAGTPDGVVGSGTRDAIRAYEAAMGLPVTGEATLAILQRLRG</sequence>
<organism evidence="4 5">
    <name type="scientific">Psychromarinibacter halotolerans</name>
    <dbReference type="NCBI Taxonomy" id="1775175"/>
    <lineage>
        <taxon>Bacteria</taxon>
        <taxon>Pseudomonadati</taxon>
        <taxon>Pseudomonadota</taxon>
        <taxon>Alphaproteobacteria</taxon>
        <taxon>Rhodobacterales</taxon>
        <taxon>Paracoccaceae</taxon>
        <taxon>Psychromarinibacter</taxon>
    </lineage>
</organism>
<dbReference type="InterPro" id="IPR043426">
    <property type="entry name" value="MltB-like"/>
</dbReference>
<dbReference type="EMBL" id="JBHRTB010000010">
    <property type="protein sequence ID" value="MFC3144781.1"/>
    <property type="molecule type" value="Genomic_DNA"/>
</dbReference>
<name>A0ABV7GWY8_9RHOB</name>
<dbReference type="Gene3D" id="1.10.530.10">
    <property type="match status" value="1"/>
</dbReference>
<accession>A0ABV7GWY8</accession>
<dbReference type="SUPFAM" id="SSF53955">
    <property type="entry name" value="Lysozyme-like"/>
    <property type="match status" value="1"/>
</dbReference>
<dbReference type="InterPro" id="IPR023346">
    <property type="entry name" value="Lysozyme-like_dom_sf"/>
</dbReference>
<feature type="domain" description="Transglycosylase SLT" evidence="3">
    <location>
        <begin position="49"/>
        <end position="340"/>
    </location>
</feature>
<dbReference type="Pfam" id="PF01471">
    <property type="entry name" value="PG_binding_1"/>
    <property type="match status" value="1"/>
</dbReference>
<dbReference type="InterPro" id="IPR002477">
    <property type="entry name" value="Peptidoglycan-bd-like"/>
</dbReference>
<evidence type="ECO:0000259" key="3">
    <source>
        <dbReference type="Pfam" id="PF13406"/>
    </source>
</evidence>
<evidence type="ECO:0000313" key="4">
    <source>
        <dbReference type="EMBL" id="MFC3144781.1"/>
    </source>
</evidence>
<evidence type="ECO:0000259" key="2">
    <source>
        <dbReference type="Pfam" id="PF01471"/>
    </source>
</evidence>
<dbReference type="Gene3D" id="1.10.8.350">
    <property type="entry name" value="Bacterial muramidase"/>
    <property type="match status" value="1"/>
</dbReference>